<evidence type="ECO:0000313" key="1">
    <source>
        <dbReference type="EMBL" id="RZU33555.1"/>
    </source>
</evidence>
<dbReference type="EMBL" id="SHKV01000001">
    <property type="protein sequence ID" value="RZU33555.1"/>
    <property type="molecule type" value="Genomic_DNA"/>
</dbReference>
<accession>A0A4Q7YBN9</accession>
<protein>
    <recommendedName>
        <fullName evidence="3">3-methyladenine DNA glycosylase</fullName>
    </recommendedName>
</protein>
<reference evidence="1 2" key="1">
    <citation type="submission" date="2019-02" db="EMBL/GenBank/DDBJ databases">
        <title>Sequencing the genomes of 1000 actinobacteria strains.</title>
        <authorList>
            <person name="Klenk H.-P."/>
        </authorList>
    </citation>
    <scope>NUCLEOTIDE SEQUENCE [LARGE SCALE GENOMIC DNA]</scope>
    <source>
        <strain evidence="1 2">DSM 44509</strain>
    </source>
</reference>
<proteinExistence type="predicted"/>
<gene>
    <name evidence="1" type="ORF">BKA19_3287</name>
</gene>
<organism evidence="1 2">
    <name type="scientific">Blastococcus saxobsidens</name>
    <dbReference type="NCBI Taxonomy" id="138336"/>
    <lineage>
        <taxon>Bacteria</taxon>
        <taxon>Bacillati</taxon>
        <taxon>Actinomycetota</taxon>
        <taxon>Actinomycetes</taxon>
        <taxon>Geodermatophilales</taxon>
        <taxon>Geodermatophilaceae</taxon>
        <taxon>Blastococcus</taxon>
    </lineage>
</organism>
<name>A0A4Q7YBN9_9ACTN</name>
<comment type="caution">
    <text evidence="1">The sequence shown here is derived from an EMBL/GenBank/DDBJ whole genome shotgun (WGS) entry which is preliminary data.</text>
</comment>
<evidence type="ECO:0008006" key="3">
    <source>
        <dbReference type="Google" id="ProtNLM"/>
    </source>
</evidence>
<keyword evidence="2" id="KW-1185">Reference proteome</keyword>
<evidence type="ECO:0000313" key="2">
    <source>
        <dbReference type="Proteomes" id="UP000292507"/>
    </source>
</evidence>
<dbReference type="AlphaFoldDB" id="A0A4Q7YBN9"/>
<dbReference type="RefSeq" id="WP_242611216.1">
    <property type="nucleotide sequence ID" value="NZ_POQT01000002.1"/>
</dbReference>
<dbReference type="Proteomes" id="UP000292507">
    <property type="component" value="Unassembled WGS sequence"/>
</dbReference>
<sequence length="303" mass="34013">MRPAPALTSVLPPVEWQDRSTRHEMRVDQWVTPHLERRRRGEPHPVLDFLFTYYRESPGRLRRWHPGAGTALAPREGGPAPHGGWRWYRTDVRGVAGLDHAAFLADRAGTVRFIRELLSATSSRPAFTGCFGLHEWAMVYRADERRHPLPLRLGRTGTDAVVEGAQIRCSHYDAFRFFTPEALGRNRLQPSRETQVALEQPGCLHATMDLYKWAYKLGPAVPGELLADCLALAADVRELDMRASPYDLRAHGYRPVAIETAEGKAEYVAAQRAFADRGVALRRRLLEACEAVLGPGPAPTPRQ</sequence>